<gene>
    <name evidence="1" type="ordered locus">Pyrfu_0293</name>
</gene>
<sequence length="691" mass="75559">MLRSVSTIVGAIISLVALVTALAGISAYITSVSTIQSEAAKLTSNRLTETLYMRETSIEANTTTVCFHHYMHGLIRRVILVDDDRLVVANSTCIAKPLLGKAREVVLVSKNGGLLPIPEPSRLASIEGNMTLWEYLNGAYTVSEYSNTLLDILQSINSLNNSLLAPSDNINTVPISINIVTTRDGPIVKIGISNSVQTIPYSTHIADVTWYFGRPSMWDFHGCQPSIRFTLLDNDTLCITTVASPLVELKISQDASYTKYPVFTTVCIKRIRLTGRSLTILGTYAWIDSPLVMELLRVAREKGIVHVVLGAESGKVETSTSTAAMVLVDAHRADRIAYPVYDPAENILRFLPMYMQVSRKLVWMDVTYSPYSGYTVNYKNIIIPLTEWKYIVAPTDASRPGISVAYTPLVLTVGLMTGKTPIVLGTILATYTLNAIDGIVTTVFDQESSQPGKVMQSLYVPGFITYVDTSGASCKLIRIDQSTPIYVNKILGIGIIPGLVCVKSGSQQSNVEYYKIVLDRQSGRFVKRKVGTVTIPREELLCYYPYVLVCNGTITIYYSFAPSTLYDKSVVAMLNSALTCTSSTSTPIASLTLDIFTDLRLDLNTLQVLATRLAKKGYCVPSIPSITTMRYNSRLYAYVATLGYGIQSTSGCKPLLPGVGIAIYPLVSSGTLNLTIPQAPLAIVRYTSQPN</sequence>
<reference evidence="1 2" key="1">
    <citation type="journal article" date="2011" name="Stand. Genomic Sci.">
        <title>Complete genome sequence of the hyperthermophilic chemolithoautotroph Pyrolobus fumarii type strain (1A).</title>
        <authorList>
            <person name="Anderson I."/>
            <person name="Goker M."/>
            <person name="Nolan M."/>
            <person name="Lucas S."/>
            <person name="Hammon N."/>
            <person name="Deshpande S."/>
            <person name="Cheng J.F."/>
            <person name="Tapia R."/>
            <person name="Han C."/>
            <person name="Goodwin L."/>
            <person name="Pitluck S."/>
            <person name="Huntemann M."/>
            <person name="Liolios K."/>
            <person name="Ivanova N."/>
            <person name="Pagani I."/>
            <person name="Mavromatis K."/>
            <person name="Ovchinikova G."/>
            <person name="Pati A."/>
            <person name="Chen A."/>
            <person name="Palaniappan K."/>
            <person name="Land M."/>
            <person name="Hauser L."/>
            <person name="Brambilla E.M."/>
            <person name="Huber H."/>
            <person name="Yasawong M."/>
            <person name="Rohde M."/>
            <person name="Spring S."/>
            <person name="Abt B."/>
            <person name="Sikorski J."/>
            <person name="Wirth R."/>
            <person name="Detter J.C."/>
            <person name="Woyke T."/>
            <person name="Bristow J."/>
            <person name="Eisen J.A."/>
            <person name="Markowitz V."/>
            <person name="Hugenholtz P."/>
            <person name="Kyrpides N.C."/>
            <person name="Klenk H.P."/>
            <person name="Lapidus A."/>
        </authorList>
    </citation>
    <scope>NUCLEOTIDE SEQUENCE [LARGE SCALE GENOMIC DNA]</scope>
    <source>
        <strain evidence="2">DSM 11204 / 1A</strain>
    </source>
</reference>
<dbReference type="InParanoid" id="G0EFC2"/>
<dbReference type="KEGG" id="pfm:Pyrfu_0293"/>
<dbReference type="EMBL" id="CP002838">
    <property type="protein sequence ID" value="AEM38165.1"/>
    <property type="molecule type" value="Genomic_DNA"/>
</dbReference>
<dbReference type="RefSeq" id="WP_014025842.1">
    <property type="nucleotide sequence ID" value="NC_015931.1"/>
</dbReference>
<dbReference type="Proteomes" id="UP000001037">
    <property type="component" value="Chromosome"/>
</dbReference>
<dbReference type="GeneID" id="11139936"/>
<dbReference type="HOGENOM" id="CLU_398296_0_0_2"/>
<organism evidence="1 2">
    <name type="scientific">Pyrolobus fumarii (strain DSM 11204 / 1A)</name>
    <dbReference type="NCBI Taxonomy" id="694429"/>
    <lineage>
        <taxon>Archaea</taxon>
        <taxon>Thermoproteota</taxon>
        <taxon>Thermoprotei</taxon>
        <taxon>Desulfurococcales</taxon>
        <taxon>Pyrodictiaceae</taxon>
        <taxon>Pyrolobus</taxon>
    </lineage>
</organism>
<keyword evidence="2" id="KW-1185">Reference proteome</keyword>
<evidence type="ECO:0000313" key="1">
    <source>
        <dbReference type="EMBL" id="AEM38165.1"/>
    </source>
</evidence>
<accession>G0EFC2</accession>
<name>G0EFC2_PYRF1</name>
<dbReference type="AlphaFoldDB" id="G0EFC2"/>
<evidence type="ECO:0000313" key="2">
    <source>
        <dbReference type="Proteomes" id="UP000001037"/>
    </source>
</evidence>
<protein>
    <submittedName>
        <fullName evidence="1">Uncharacterized protein</fullName>
    </submittedName>
</protein>
<proteinExistence type="predicted"/>